<dbReference type="EMBL" id="FOMX01000035">
    <property type="protein sequence ID" value="SFF21441.1"/>
    <property type="molecule type" value="Genomic_DNA"/>
</dbReference>
<keyword evidence="2" id="KW-1185">Reference proteome</keyword>
<reference evidence="2" key="1">
    <citation type="submission" date="2016-10" db="EMBL/GenBank/DDBJ databases">
        <authorList>
            <person name="Varghese N."/>
            <person name="Submissions S."/>
        </authorList>
    </citation>
    <scope>NUCLEOTIDE SEQUENCE [LARGE SCALE GENOMIC DNA]</scope>
    <source>
        <strain evidence="2">ATCC 25963</strain>
    </source>
</reference>
<name>A0A1I2GY05_9BACT</name>
<organism evidence="1 2">
    <name type="scientific">Nannocystis exedens</name>
    <dbReference type="NCBI Taxonomy" id="54"/>
    <lineage>
        <taxon>Bacteria</taxon>
        <taxon>Pseudomonadati</taxon>
        <taxon>Myxococcota</taxon>
        <taxon>Polyangia</taxon>
        <taxon>Nannocystales</taxon>
        <taxon>Nannocystaceae</taxon>
        <taxon>Nannocystis</taxon>
    </lineage>
</organism>
<evidence type="ECO:0000313" key="2">
    <source>
        <dbReference type="Proteomes" id="UP000199400"/>
    </source>
</evidence>
<dbReference type="Proteomes" id="UP000199400">
    <property type="component" value="Unassembled WGS sequence"/>
</dbReference>
<gene>
    <name evidence="1" type="ORF">SAMN02745121_07551</name>
</gene>
<sequence>MVMSVTGDADEMAALREQWRCLCQRPERDELATAIVEWFRRDVAAARAALLTAGSEPAPAMGRMLRGALVLQWMRERRPYRPGAHAIELRRRLAGDAIEVDEAPADEEPGSIDPGDPFFAWRLSELAEASAPEGRAAVIDRAIEAFAAIALAPIDPGNDPGPFARLAPWMDEAQLRRAIAVSERMATADWRHQLSHARACLFVRLAALGRVDEAERLLPAIADAVVRADAHGQVFGHRVARGEGWSLPAGDTWSDDSLFLRFIVGLTQVLEPPEAAPPEALLRGCLDRACAVQESLLRSAALQVLVDCWHAVGPLELWASRVRERASGREQIEMLLLLATQRATEREARAIARLALERATTPEGLREGLWFDELWAAREVVAAAEAAAVFAAAIGRAATDPRAPLLPRLHQSYDLAEFLRWVGGDAAVAAGVRALDEAAALLA</sequence>
<evidence type="ECO:0000313" key="1">
    <source>
        <dbReference type="EMBL" id="SFF21441.1"/>
    </source>
</evidence>
<dbReference type="STRING" id="54.SAMN02745121_07551"/>
<dbReference type="AlphaFoldDB" id="A0A1I2GY05"/>
<protein>
    <submittedName>
        <fullName evidence="1">Uncharacterized protein</fullName>
    </submittedName>
</protein>
<accession>A0A1I2GY05</accession>
<proteinExistence type="predicted"/>